<dbReference type="AlphaFoldDB" id="L5LJL8"/>
<name>L5LJL8_MYODS</name>
<dbReference type="Pfam" id="PF15737">
    <property type="entry name" value="DUF4685"/>
    <property type="match status" value="1"/>
</dbReference>
<dbReference type="PANTHER" id="PTHR36865:SF1">
    <property type="entry name" value="RIKEN CDNA 1700001O22 GENE"/>
    <property type="match status" value="1"/>
</dbReference>
<dbReference type="Proteomes" id="UP000010556">
    <property type="component" value="Unassembled WGS sequence"/>
</dbReference>
<feature type="region of interest" description="Disordered" evidence="1">
    <location>
        <begin position="105"/>
        <end position="125"/>
    </location>
</feature>
<proteinExistence type="predicted"/>
<feature type="domain" description="DUF4685" evidence="2">
    <location>
        <begin position="10"/>
        <end position="69"/>
    </location>
</feature>
<dbReference type="EMBL" id="KB110951">
    <property type="protein sequence ID" value="ELK26544.1"/>
    <property type="molecule type" value="Genomic_DNA"/>
</dbReference>
<protein>
    <recommendedName>
        <fullName evidence="2">DUF4685 domain-containing protein</fullName>
    </recommendedName>
</protein>
<accession>L5LJL8</accession>
<organism evidence="3 4">
    <name type="scientific">Myotis davidii</name>
    <name type="common">David's myotis</name>
    <dbReference type="NCBI Taxonomy" id="225400"/>
    <lineage>
        <taxon>Eukaryota</taxon>
        <taxon>Metazoa</taxon>
        <taxon>Chordata</taxon>
        <taxon>Craniata</taxon>
        <taxon>Vertebrata</taxon>
        <taxon>Euteleostomi</taxon>
        <taxon>Mammalia</taxon>
        <taxon>Eutheria</taxon>
        <taxon>Laurasiatheria</taxon>
        <taxon>Chiroptera</taxon>
        <taxon>Yangochiroptera</taxon>
        <taxon>Vespertilionidae</taxon>
        <taxon>Myotis</taxon>
    </lineage>
</organism>
<evidence type="ECO:0000313" key="3">
    <source>
        <dbReference type="EMBL" id="ELK26544.1"/>
    </source>
</evidence>
<evidence type="ECO:0000256" key="1">
    <source>
        <dbReference type="SAM" id="MobiDB-lite"/>
    </source>
</evidence>
<dbReference type="PANTHER" id="PTHR36865">
    <property type="entry name" value="RIKEN CDNA 1700001O22 GENE"/>
    <property type="match status" value="1"/>
</dbReference>
<keyword evidence="4" id="KW-1185">Reference proteome</keyword>
<dbReference type="InterPro" id="IPR032756">
    <property type="entry name" value="DUF4685"/>
</dbReference>
<gene>
    <name evidence="3" type="ORF">MDA_GLEAN10019263</name>
</gene>
<evidence type="ECO:0000313" key="4">
    <source>
        <dbReference type="Proteomes" id="UP000010556"/>
    </source>
</evidence>
<sequence length="179" mass="19734">MTATPSPCGLQAPKLKAALNRSSTALRGEAAAGHNRRCSPFRVRFADETLQDTAFRYWERRCARKQMGLQKVPAWPWGSRGCGPGSGSEAPAAEEVPELAEEVRPNLGQQSHLSEDTLSSSTQRWRRDHKAFPGTQDILNQAGKLPCSWSQKLESSLPRLELKRGGPRGYQLLLPSALQ</sequence>
<reference evidence="4" key="1">
    <citation type="journal article" date="2013" name="Science">
        <title>Comparative analysis of bat genomes provides insight into the evolution of flight and immunity.</title>
        <authorList>
            <person name="Zhang G."/>
            <person name="Cowled C."/>
            <person name="Shi Z."/>
            <person name="Huang Z."/>
            <person name="Bishop-Lilly K.A."/>
            <person name="Fang X."/>
            <person name="Wynne J.W."/>
            <person name="Xiong Z."/>
            <person name="Baker M.L."/>
            <person name="Zhao W."/>
            <person name="Tachedjian M."/>
            <person name="Zhu Y."/>
            <person name="Zhou P."/>
            <person name="Jiang X."/>
            <person name="Ng J."/>
            <person name="Yang L."/>
            <person name="Wu L."/>
            <person name="Xiao J."/>
            <person name="Feng Y."/>
            <person name="Chen Y."/>
            <person name="Sun X."/>
            <person name="Zhang Y."/>
            <person name="Marsh G.A."/>
            <person name="Crameri G."/>
            <person name="Broder C.C."/>
            <person name="Frey K.G."/>
            <person name="Wang L.F."/>
            <person name="Wang J."/>
        </authorList>
    </citation>
    <scope>NUCLEOTIDE SEQUENCE [LARGE SCALE GENOMIC DNA]</scope>
</reference>
<feature type="compositionally biased region" description="Polar residues" evidence="1">
    <location>
        <begin position="107"/>
        <end position="123"/>
    </location>
</feature>
<evidence type="ECO:0000259" key="2">
    <source>
        <dbReference type="Pfam" id="PF15737"/>
    </source>
</evidence>